<dbReference type="RefSeq" id="WP_341698398.1">
    <property type="nucleotide sequence ID" value="NZ_JBBYHR010000011.1"/>
</dbReference>
<organism evidence="1 2">
    <name type="scientific">Flavobacterium arundinis</name>
    <dbReference type="NCBI Taxonomy" id="3139143"/>
    <lineage>
        <taxon>Bacteria</taxon>
        <taxon>Pseudomonadati</taxon>
        <taxon>Bacteroidota</taxon>
        <taxon>Flavobacteriia</taxon>
        <taxon>Flavobacteriales</taxon>
        <taxon>Flavobacteriaceae</taxon>
        <taxon>Flavobacterium</taxon>
    </lineage>
</organism>
<reference evidence="1 2" key="1">
    <citation type="submission" date="2024-04" db="EMBL/GenBank/DDBJ databases">
        <title>Flavobacterium sp. DGU11 16S ribosomal RNA gene Genome sequencing and assembly.</title>
        <authorList>
            <person name="Park S."/>
        </authorList>
    </citation>
    <scope>NUCLEOTIDE SEQUENCE [LARGE SCALE GENOMIC DNA]</scope>
    <source>
        <strain evidence="1 2">DGU11</strain>
    </source>
</reference>
<gene>
    <name evidence="1" type="ORF">AAEO56_17655</name>
</gene>
<comment type="caution">
    <text evidence="1">The sequence shown here is derived from an EMBL/GenBank/DDBJ whole genome shotgun (WGS) entry which is preliminary data.</text>
</comment>
<sequence>MLEKQDGLELLIKSKILNEGVSLKQLLEATKFLDGTSIDGVQAKWCFIVKGKFIYRDDEESKGKVPTPTPKA</sequence>
<dbReference type="EMBL" id="JBBYHR010000011">
    <property type="protein sequence ID" value="MEL1246104.1"/>
    <property type="molecule type" value="Genomic_DNA"/>
</dbReference>
<dbReference type="Proteomes" id="UP001464555">
    <property type="component" value="Unassembled WGS sequence"/>
</dbReference>
<accession>A0ABU9I105</accession>
<protein>
    <submittedName>
        <fullName evidence="1">Uncharacterized protein</fullName>
    </submittedName>
</protein>
<name>A0ABU9I105_9FLAO</name>
<proteinExistence type="predicted"/>
<evidence type="ECO:0000313" key="2">
    <source>
        <dbReference type="Proteomes" id="UP001464555"/>
    </source>
</evidence>
<evidence type="ECO:0000313" key="1">
    <source>
        <dbReference type="EMBL" id="MEL1246104.1"/>
    </source>
</evidence>
<keyword evidence="2" id="KW-1185">Reference proteome</keyword>